<reference evidence="2" key="5">
    <citation type="journal article" date="2021" name="G3 (Bethesda)">
        <title>Aegilops tauschii genome assembly Aet v5.0 features greater sequence contiguity and improved annotation.</title>
        <authorList>
            <person name="Wang L."/>
            <person name="Zhu T."/>
            <person name="Rodriguez J.C."/>
            <person name="Deal K.R."/>
            <person name="Dubcovsky J."/>
            <person name="McGuire P.E."/>
            <person name="Lux T."/>
            <person name="Spannagl M."/>
            <person name="Mayer K.F.X."/>
            <person name="Baldrich P."/>
            <person name="Meyers B.C."/>
            <person name="Huo N."/>
            <person name="Gu Y.Q."/>
            <person name="Zhou H."/>
            <person name="Devos K.M."/>
            <person name="Bennetzen J.L."/>
            <person name="Unver T."/>
            <person name="Budak H."/>
            <person name="Gulick P.J."/>
            <person name="Galiba G."/>
            <person name="Kalapos B."/>
            <person name="Nelson D.R."/>
            <person name="Li P."/>
            <person name="You F.M."/>
            <person name="Luo M.C."/>
            <person name="Dvorak J."/>
        </authorList>
    </citation>
    <scope>NUCLEOTIDE SEQUENCE [LARGE SCALE GENOMIC DNA]</scope>
    <source>
        <strain evidence="2">cv. AL8/78</strain>
    </source>
</reference>
<evidence type="ECO:0000313" key="2">
    <source>
        <dbReference type="EnsemblPlants" id="AET6Gv20100400.1"/>
    </source>
</evidence>
<reference evidence="2" key="3">
    <citation type="journal article" date="2017" name="Nature">
        <title>Genome sequence of the progenitor of the wheat D genome Aegilops tauschii.</title>
        <authorList>
            <person name="Luo M.C."/>
            <person name="Gu Y.Q."/>
            <person name="Puiu D."/>
            <person name="Wang H."/>
            <person name="Twardziok S.O."/>
            <person name="Deal K.R."/>
            <person name="Huo N."/>
            <person name="Zhu T."/>
            <person name="Wang L."/>
            <person name="Wang Y."/>
            <person name="McGuire P.E."/>
            <person name="Liu S."/>
            <person name="Long H."/>
            <person name="Ramasamy R.K."/>
            <person name="Rodriguez J.C."/>
            <person name="Van S.L."/>
            <person name="Yuan L."/>
            <person name="Wang Z."/>
            <person name="Xia Z."/>
            <person name="Xiao L."/>
            <person name="Anderson O.D."/>
            <person name="Ouyang S."/>
            <person name="Liang Y."/>
            <person name="Zimin A.V."/>
            <person name="Pertea G."/>
            <person name="Qi P."/>
            <person name="Bennetzen J.L."/>
            <person name="Dai X."/>
            <person name="Dawson M.W."/>
            <person name="Muller H.G."/>
            <person name="Kugler K."/>
            <person name="Rivarola-Duarte L."/>
            <person name="Spannagl M."/>
            <person name="Mayer K.F.X."/>
            <person name="Lu F.H."/>
            <person name="Bevan M.W."/>
            <person name="Leroy P."/>
            <person name="Li P."/>
            <person name="You F.M."/>
            <person name="Sun Q."/>
            <person name="Liu Z."/>
            <person name="Lyons E."/>
            <person name="Wicker T."/>
            <person name="Salzberg S.L."/>
            <person name="Devos K.M."/>
            <person name="Dvorak J."/>
        </authorList>
    </citation>
    <scope>NUCLEOTIDE SEQUENCE [LARGE SCALE GENOMIC DNA]</scope>
    <source>
        <strain evidence="2">cv. AL8/78</strain>
    </source>
</reference>
<sequence>QPKYSNQTRPPHHTVKVPMAPKVEKKSVPEKTPKGKKPTAEKKLVPEKTPKGKKPTAEKKSVPEKTPEGKKPTADKRPSAGKTASKEDGGKKGKKKSEKIVAYENVEEAEKVVFTRTLYYLRPFEQDKYGQVGSSRRNSDQEFFQPKREVGTVEMIKQACEAREAEKTELEKTIQCLKK</sequence>
<dbReference type="AlphaFoldDB" id="A0A453MVE8"/>
<reference evidence="3" key="1">
    <citation type="journal article" date="2014" name="Science">
        <title>Ancient hybridizations among the ancestral genomes of bread wheat.</title>
        <authorList>
            <consortium name="International Wheat Genome Sequencing Consortium,"/>
            <person name="Marcussen T."/>
            <person name="Sandve S.R."/>
            <person name="Heier L."/>
            <person name="Spannagl M."/>
            <person name="Pfeifer M."/>
            <person name="Jakobsen K.S."/>
            <person name="Wulff B.B."/>
            <person name="Steuernagel B."/>
            <person name="Mayer K.F."/>
            <person name="Olsen O.A."/>
        </authorList>
    </citation>
    <scope>NUCLEOTIDE SEQUENCE [LARGE SCALE GENOMIC DNA]</scope>
    <source>
        <strain evidence="3">cv. AL8/78</strain>
    </source>
</reference>
<feature type="region of interest" description="Disordered" evidence="1">
    <location>
        <begin position="1"/>
        <end position="101"/>
    </location>
</feature>
<keyword evidence="3" id="KW-1185">Reference proteome</keyword>
<name>A0A453MVE8_AEGTS</name>
<feature type="compositionally biased region" description="Basic and acidic residues" evidence="1">
    <location>
        <begin position="22"/>
        <end position="91"/>
    </location>
</feature>
<dbReference type="Proteomes" id="UP000015105">
    <property type="component" value="Chromosome 6D"/>
</dbReference>
<dbReference type="STRING" id="200361.A0A453MVE8"/>
<dbReference type="Gramene" id="AET6Gv20100400.1">
    <property type="protein sequence ID" value="AET6Gv20100400.1"/>
    <property type="gene ID" value="AET6Gv20100400"/>
</dbReference>
<proteinExistence type="predicted"/>
<reference evidence="2" key="4">
    <citation type="submission" date="2019-03" db="UniProtKB">
        <authorList>
            <consortium name="EnsemblPlants"/>
        </authorList>
    </citation>
    <scope>IDENTIFICATION</scope>
</reference>
<evidence type="ECO:0000256" key="1">
    <source>
        <dbReference type="SAM" id="MobiDB-lite"/>
    </source>
</evidence>
<reference evidence="3" key="2">
    <citation type="journal article" date="2017" name="Nat. Plants">
        <title>The Aegilops tauschii genome reveals multiple impacts of transposons.</title>
        <authorList>
            <person name="Zhao G."/>
            <person name="Zou C."/>
            <person name="Li K."/>
            <person name="Wang K."/>
            <person name="Li T."/>
            <person name="Gao L."/>
            <person name="Zhang X."/>
            <person name="Wang H."/>
            <person name="Yang Z."/>
            <person name="Liu X."/>
            <person name="Jiang W."/>
            <person name="Mao L."/>
            <person name="Kong X."/>
            <person name="Jiao Y."/>
            <person name="Jia J."/>
        </authorList>
    </citation>
    <scope>NUCLEOTIDE SEQUENCE [LARGE SCALE GENOMIC DNA]</scope>
    <source>
        <strain evidence="3">cv. AL8/78</strain>
    </source>
</reference>
<evidence type="ECO:0000313" key="3">
    <source>
        <dbReference type="Proteomes" id="UP000015105"/>
    </source>
</evidence>
<dbReference type="EnsemblPlants" id="AET6Gv20100400.1">
    <property type="protein sequence ID" value="AET6Gv20100400.1"/>
    <property type="gene ID" value="AET6Gv20100400"/>
</dbReference>
<organism evidence="2 3">
    <name type="scientific">Aegilops tauschii subsp. strangulata</name>
    <name type="common">Goatgrass</name>
    <dbReference type="NCBI Taxonomy" id="200361"/>
    <lineage>
        <taxon>Eukaryota</taxon>
        <taxon>Viridiplantae</taxon>
        <taxon>Streptophyta</taxon>
        <taxon>Embryophyta</taxon>
        <taxon>Tracheophyta</taxon>
        <taxon>Spermatophyta</taxon>
        <taxon>Magnoliopsida</taxon>
        <taxon>Liliopsida</taxon>
        <taxon>Poales</taxon>
        <taxon>Poaceae</taxon>
        <taxon>BOP clade</taxon>
        <taxon>Pooideae</taxon>
        <taxon>Triticodae</taxon>
        <taxon>Triticeae</taxon>
        <taxon>Triticinae</taxon>
        <taxon>Aegilops</taxon>
    </lineage>
</organism>
<protein>
    <submittedName>
        <fullName evidence="2">Uncharacterized protein</fullName>
    </submittedName>
</protein>
<accession>A0A453MVE8</accession>